<evidence type="ECO:0000313" key="1">
    <source>
        <dbReference type="EMBL" id="GGJ72228.1"/>
    </source>
</evidence>
<proteinExistence type="predicted"/>
<sequence>MRASSREGRVDGPVKGVWAGRAWRAVAGVALLALGVAALSGCGQVQYLAQAAAGQVDLLWRARPLADVIADPATPEETRRQLRLAQDVREYAVRVLGLPDHRTFATYTDLGRPYLVWNVFVAPPLSTRLRTSCFPITGCVPYRGYFSLQGAQAEAQRLRAAGDDVSVGGVSAYSTLGRLPDPVPSSLLRGGDGSIIRTIIHELTHQVVYVPGDANFNESFAVAVETAGAARYARDRGLPPPDETLARTRFQAVTALLLGTRDELDAVYGSAVPDAEKRERKAAVLALARTRYAALKADWDGYAGYDGWFADGPNGLNNALLGSVAAYADQVPAFLALLDRLNGDFPAFYAAVRACAERPQPERAACLAPPR</sequence>
<dbReference type="EMBL" id="BMOE01000004">
    <property type="protein sequence ID" value="GGJ72228.1"/>
    <property type="molecule type" value="Genomic_DNA"/>
</dbReference>
<protein>
    <recommendedName>
        <fullName evidence="3">Aminopeptidase</fullName>
    </recommendedName>
</protein>
<organism evidence="1 2">
    <name type="scientific">Deinococcus aquiradiocola</name>
    <dbReference type="NCBI Taxonomy" id="393059"/>
    <lineage>
        <taxon>Bacteria</taxon>
        <taxon>Thermotogati</taxon>
        <taxon>Deinococcota</taxon>
        <taxon>Deinococci</taxon>
        <taxon>Deinococcales</taxon>
        <taxon>Deinococcaceae</taxon>
        <taxon>Deinococcus</taxon>
    </lineage>
</organism>
<gene>
    <name evidence="1" type="ORF">GCM10008939_15750</name>
</gene>
<evidence type="ECO:0000313" key="2">
    <source>
        <dbReference type="Proteomes" id="UP000635726"/>
    </source>
</evidence>
<comment type="caution">
    <text evidence="1">The sequence shown here is derived from an EMBL/GenBank/DDBJ whole genome shotgun (WGS) entry which is preliminary data.</text>
</comment>
<reference evidence="1" key="2">
    <citation type="submission" date="2020-09" db="EMBL/GenBank/DDBJ databases">
        <authorList>
            <person name="Sun Q."/>
            <person name="Ohkuma M."/>
        </authorList>
    </citation>
    <scope>NUCLEOTIDE SEQUENCE</scope>
    <source>
        <strain evidence="1">JCM 14371</strain>
    </source>
</reference>
<dbReference type="AlphaFoldDB" id="A0A917PE50"/>
<dbReference type="Pfam" id="PF10023">
    <property type="entry name" value="Aminopep"/>
    <property type="match status" value="1"/>
</dbReference>
<dbReference type="InterPro" id="IPR014553">
    <property type="entry name" value="Aminopept"/>
</dbReference>
<accession>A0A917PE50</accession>
<name>A0A917PE50_9DEIO</name>
<keyword evidence="2" id="KW-1185">Reference proteome</keyword>
<dbReference type="Proteomes" id="UP000635726">
    <property type="component" value="Unassembled WGS sequence"/>
</dbReference>
<dbReference type="PIRSF" id="PIRSF029285">
    <property type="entry name" value="Aminopept"/>
    <property type="match status" value="1"/>
</dbReference>
<evidence type="ECO:0008006" key="3">
    <source>
        <dbReference type="Google" id="ProtNLM"/>
    </source>
</evidence>
<reference evidence="1" key="1">
    <citation type="journal article" date="2014" name="Int. J. Syst. Evol. Microbiol.">
        <title>Complete genome sequence of Corynebacterium casei LMG S-19264T (=DSM 44701T), isolated from a smear-ripened cheese.</title>
        <authorList>
            <consortium name="US DOE Joint Genome Institute (JGI-PGF)"/>
            <person name="Walter F."/>
            <person name="Albersmeier A."/>
            <person name="Kalinowski J."/>
            <person name="Ruckert C."/>
        </authorList>
    </citation>
    <scope>NUCLEOTIDE SEQUENCE</scope>
    <source>
        <strain evidence="1">JCM 14371</strain>
    </source>
</reference>